<dbReference type="KEGG" id="vg:16151529"/>
<evidence type="ECO:0000256" key="1">
    <source>
        <dbReference type="SAM" id="Phobius"/>
    </source>
</evidence>
<feature type="transmembrane region" description="Helical" evidence="1">
    <location>
        <begin position="6"/>
        <end position="24"/>
    </location>
</feature>
<dbReference type="RefSeq" id="YP_008083099.1">
    <property type="nucleotide sequence ID" value="NC_021471.1"/>
</dbReference>
<sequence length="28" mass="3154">MTPLQLAVFGYAVVLLGALWYGLFRAWP</sequence>
<evidence type="ECO:0000313" key="3">
    <source>
        <dbReference type="Proteomes" id="UP000014319"/>
    </source>
</evidence>
<keyword evidence="1" id="KW-1133">Transmembrane helix</keyword>
<reference evidence="2 3" key="1">
    <citation type="journal article" date="2013" name="Proc. Natl. Acad. Sci. U.S.A.">
        <title>Structure of the archaeal head-tailed virus HSTV-1 completes the HK97 fold story.</title>
        <authorList>
            <person name="Pietila M.K."/>
            <person name="Laurinmaki P."/>
            <person name="Russell D.A."/>
            <person name="Ko C.C."/>
            <person name="Jacobs-Sera D."/>
            <person name="Hendrix R.W."/>
            <person name="Bamford D.H."/>
            <person name="Butcher S.J."/>
        </authorList>
    </citation>
    <scope>NUCLEOTIDE SEQUENCE [LARGE SCALE GENOMIC DNA]</scope>
</reference>
<protein>
    <submittedName>
        <fullName evidence="2">Uncharacterized protein</fullName>
    </submittedName>
</protein>
<dbReference type="EMBL" id="KC117378">
    <property type="protein sequence ID" value="AGC34598.1"/>
    <property type="molecule type" value="Genomic_DNA"/>
</dbReference>
<keyword evidence="1" id="KW-0472">Membrane</keyword>
<name>R9QT44_9CAUD</name>
<dbReference type="GeneID" id="16151529"/>
<gene>
    <name evidence="2" type="primary">49</name>
    <name evidence="2" type="ORF">HSTV1_49</name>
</gene>
<proteinExistence type="predicted"/>
<accession>R9QT44</accession>
<dbReference type="Proteomes" id="UP000014319">
    <property type="component" value="Genome"/>
</dbReference>
<keyword evidence="1" id="KW-0812">Transmembrane</keyword>
<evidence type="ECO:0000313" key="2">
    <source>
        <dbReference type="EMBL" id="AGC34598.1"/>
    </source>
</evidence>
<organism evidence="2 3">
    <name type="scientific">Haloarcula sinaiiensis tailed virus 1</name>
    <dbReference type="NCBI Taxonomy" id="1262530"/>
    <lineage>
        <taxon>Viruses</taxon>
        <taxon>Duplodnaviria</taxon>
        <taxon>Heunggongvirae</taxon>
        <taxon>Uroviricota</taxon>
        <taxon>Caudoviricetes</taxon>
        <taxon>Kirjokansivirales</taxon>
        <taxon>Shortaselviridae</taxon>
        <taxon>Lonfivirus</taxon>
        <taxon>Lonfivirus codicilli</taxon>
        <taxon>Lonfivirus HSTV1</taxon>
    </lineage>
</organism>
<keyword evidence="3" id="KW-1185">Reference proteome</keyword>